<dbReference type="EMBL" id="HBHX01034224">
    <property type="protein sequence ID" value="CAE0118332.1"/>
    <property type="molecule type" value="Transcribed_RNA"/>
</dbReference>
<keyword evidence="2" id="KW-0326">Glycosidase</keyword>
<evidence type="ECO:0000256" key="1">
    <source>
        <dbReference type="ARBA" id="ARBA00022801"/>
    </source>
</evidence>
<dbReference type="Gene3D" id="2.60.120.560">
    <property type="entry name" value="Exo-inulinase, domain 1"/>
    <property type="match status" value="1"/>
</dbReference>
<dbReference type="InterPro" id="IPR013320">
    <property type="entry name" value="ConA-like_dom_sf"/>
</dbReference>
<gene>
    <name evidence="3" type="ORF">HERI1096_LOCUS19031</name>
</gene>
<protein>
    <recommendedName>
        <fullName evidence="4">Glycosyl hydrolase family 32 C-terminal domain-containing protein</fullName>
    </recommendedName>
</protein>
<dbReference type="InterPro" id="IPR023296">
    <property type="entry name" value="Glyco_hydro_beta-prop_sf"/>
</dbReference>
<accession>A0A7S3AXK5</accession>
<dbReference type="GO" id="GO:0016798">
    <property type="term" value="F:hydrolase activity, acting on glycosyl bonds"/>
    <property type="evidence" value="ECO:0007669"/>
    <property type="project" value="UniProtKB-KW"/>
</dbReference>
<evidence type="ECO:0008006" key="4">
    <source>
        <dbReference type="Google" id="ProtNLM"/>
    </source>
</evidence>
<evidence type="ECO:0000313" key="3">
    <source>
        <dbReference type="EMBL" id="CAE0118332.1"/>
    </source>
</evidence>
<keyword evidence="1" id="KW-0378">Hydrolase</keyword>
<evidence type="ECO:0000256" key="2">
    <source>
        <dbReference type="ARBA" id="ARBA00023295"/>
    </source>
</evidence>
<reference evidence="3" key="1">
    <citation type="submission" date="2021-01" db="EMBL/GenBank/DDBJ databases">
        <authorList>
            <person name="Corre E."/>
            <person name="Pelletier E."/>
            <person name="Niang G."/>
            <person name="Scheremetjew M."/>
            <person name="Finn R."/>
            <person name="Kale V."/>
            <person name="Holt S."/>
            <person name="Cochrane G."/>
            <person name="Meng A."/>
            <person name="Brown T."/>
            <person name="Cohen L."/>
        </authorList>
    </citation>
    <scope>NUCLEOTIDE SEQUENCE</scope>
    <source>
        <strain evidence="3">CCMP281</strain>
    </source>
</reference>
<dbReference type="AlphaFoldDB" id="A0A7S3AXK5"/>
<proteinExistence type="predicted"/>
<dbReference type="SUPFAM" id="SSF49899">
    <property type="entry name" value="Concanavalin A-like lectins/glucanases"/>
    <property type="match status" value="1"/>
</dbReference>
<sequence length="279" mass="28785">MADWGAFSLRSLPVPYRSARRQLVEEAGDGRTRGKVTTMPSGLDLLSGTASRGLSMARTLGSEEADQVNLPGRKVLIGWTGPAPGSMPQIGNGASAQSLPRELSLAPDRSLLQRFVPELKSLRTSPLTTTPGASSSPGLQAEVYATLPAECGEVVGAVGACGVSVFGDGANATTISLMPYIGLVVINGTLQGNEDVRGGPLPPPCTLATCGVEGGWRIHAILDHSIIEVIVNNATAFVVYASPASAKATQVAMLGGKGKAEVWPLKSANNLAQDLEQTA</sequence>
<dbReference type="Gene3D" id="2.115.10.20">
    <property type="entry name" value="Glycosyl hydrolase domain, family 43"/>
    <property type="match status" value="1"/>
</dbReference>
<organism evidence="3">
    <name type="scientific">Haptolina ericina</name>
    <dbReference type="NCBI Taxonomy" id="156174"/>
    <lineage>
        <taxon>Eukaryota</taxon>
        <taxon>Haptista</taxon>
        <taxon>Haptophyta</taxon>
        <taxon>Prymnesiophyceae</taxon>
        <taxon>Prymnesiales</taxon>
        <taxon>Prymnesiaceae</taxon>
        <taxon>Haptolina</taxon>
    </lineage>
</organism>
<name>A0A7S3AXK5_9EUKA</name>